<dbReference type="Proteomes" id="UP000316921">
    <property type="component" value="Chromosome"/>
</dbReference>
<feature type="transmembrane region" description="Helical" evidence="8">
    <location>
        <begin position="186"/>
        <end position="206"/>
    </location>
</feature>
<feature type="transmembrane region" description="Helical" evidence="8">
    <location>
        <begin position="585"/>
        <end position="605"/>
    </location>
</feature>
<dbReference type="EMBL" id="CP036287">
    <property type="protein sequence ID" value="QDU69249.1"/>
    <property type="molecule type" value="Genomic_DNA"/>
</dbReference>
<evidence type="ECO:0000256" key="5">
    <source>
        <dbReference type="ARBA" id="ARBA00022989"/>
    </source>
</evidence>
<evidence type="ECO:0000256" key="1">
    <source>
        <dbReference type="ARBA" id="ARBA00004651"/>
    </source>
</evidence>
<sequence length="680" mass="70316">MPAVANQRRLEKLGRHGRTSGALLALSSAPFAVVSATQQDTASWSQLGALALASCLLLAALLVERRTQLGRSLATLGLLGLPCASFDLLRDAPAAALAVAVATITAIALLWGGLPALPGDARLRNRPVGAARASGAALVATAFWLLGPDIGAGPAAMGLLAYGWALCVAALAGLAWALFHDRLRSWPARGLVVVTATCGLLTLWAAPDQPWLLAPMGVNALAVLASTRLGLQSRGRSSGWDVILGHPERAFVGTFAALCLFGTLLLALPISSSNGIAIPVLDAAFTSTSAVCVTGLVVLDTPVAFSPFGQLAILALIQLGGLGVMTFYTFAIWALNRRMSLRQEAAIAGLIGPGRSGDVARAVRRVIGVAVAVEGVGFLALAVAFRQHGDSVIGSLWRGLFTSVSAFCNAGFALQSDSLVGYQDSPAVLQITALLIVLGALSPLAIIALPGLVRRGVEPVSAQVRLCLSATAVLLVGGFLFFAAFEWDNCLAGLSTADKLQNAWFQSATLRTAGFNSVGLEPLRSPTVTLMLVWMFIGGNPGSTAGGVKTTTVALLLLTVVQSIRGRSGVDVFKRRIDPRSCTKATTVVLLAASTVLVALVALQLTQRLTTQEALFEVVSALGTVGLSIGGTAKLDGIGKTIIIGCMFVGRVGGLALLMFLSSRVSSAPNRWPQEEIDVG</sequence>
<dbReference type="PANTHER" id="PTHR32024">
    <property type="entry name" value="TRK SYSTEM POTASSIUM UPTAKE PROTEIN TRKG-RELATED"/>
    <property type="match status" value="1"/>
</dbReference>
<evidence type="ECO:0000313" key="10">
    <source>
        <dbReference type="Proteomes" id="UP000316921"/>
    </source>
</evidence>
<keyword evidence="10" id="KW-1185">Reference proteome</keyword>
<feature type="transmembrane region" description="Helical" evidence="8">
    <location>
        <begin position="251"/>
        <end position="270"/>
    </location>
</feature>
<dbReference type="GO" id="GO:0030001">
    <property type="term" value="P:metal ion transport"/>
    <property type="evidence" value="ECO:0007669"/>
    <property type="project" value="UniProtKB-ARBA"/>
</dbReference>
<feature type="transmembrane region" description="Helical" evidence="8">
    <location>
        <begin position="95"/>
        <end position="117"/>
    </location>
</feature>
<feature type="transmembrane region" description="Helical" evidence="8">
    <location>
        <begin position="44"/>
        <end position="63"/>
    </location>
</feature>
<dbReference type="PANTHER" id="PTHR32024:SF1">
    <property type="entry name" value="KTR SYSTEM POTASSIUM UPTAKE PROTEIN B"/>
    <property type="match status" value="1"/>
</dbReference>
<dbReference type="AlphaFoldDB" id="A0A518BQK6"/>
<keyword evidence="5 8" id="KW-1133">Transmembrane helix</keyword>
<evidence type="ECO:0000256" key="4">
    <source>
        <dbReference type="ARBA" id="ARBA00022692"/>
    </source>
</evidence>
<feature type="transmembrane region" description="Helical" evidence="8">
    <location>
        <begin position="544"/>
        <end position="564"/>
    </location>
</feature>
<feature type="transmembrane region" description="Helical" evidence="8">
    <location>
        <begin position="311"/>
        <end position="335"/>
    </location>
</feature>
<dbReference type="Pfam" id="PF02386">
    <property type="entry name" value="TrkH"/>
    <property type="match status" value="1"/>
</dbReference>
<feature type="transmembrane region" description="Helical" evidence="8">
    <location>
        <begin position="464"/>
        <end position="485"/>
    </location>
</feature>
<organism evidence="9 10">
    <name type="scientific">Engelhardtia mirabilis</name>
    <dbReference type="NCBI Taxonomy" id="2528011"/>
    <lineage>
        <taxon>Bacteria</taxon>
        <taxon>Pseudomonadati</taxon>
        <taxon>Planctomycetota</taxon>
        <taxon>Planctomycetia</taxon>
        <taxon>Planctomycetia incertae sedis</taxon>
        <taxon>Engelhardtia</taxon>
    </lineage>
</organism>
<feature type="transmembrane region" description="Helical" evidence="8">
    <location>
        <begin position="276"/>
        <end position="299"/>
    </location>
</feature>
<feature type="transmembrane region" description="Helical" evidence="8">
    <location>
        <begin position="70"/>
        <end position="89"/>
    </location>
</feature>
<reference evidence="9 10" key="1">
    <citation type="submission" date="2019-02" db="EMBL/GenBank/DDBJ databases">
        <title>Deep-cultivation of Planctomycetes and their phenomic and genomic characterization uncovers novel biology.</title>
        <authorList>
            <person name="Wiegand S."/>
            <person name="Jogler M."/>
            <person name="Boedeker C."/>
            <person name="Pinto D."/>
            <person name="Vollmers J."/>
            <person name="Rivas-Marin E."/>
            <person name="Kohn T."/>
            <person name="Peeters S.H."/>
            <person name="Heuer A."/>
            <person name="Rast P."/>
            <person name="Oberbeckmann S."/>
            <person name="Bunk B."/>
            <person name="Jeske O."/>
            <person name="Meyerdierks A."/>
            <person name="Storesund J.E."/>
            <person name="Kallscheuer N."/>
            <person name="Luecker S."/>
            <person name="Lage O.M."/>
            <person name="Pohl T."/>
            <person name="Merkel B.J."/>
            <person name="Hornburger P."/>
            <person name="Mueller R.-W."/>
            <person name="Bruemmer F."/>
            <person name="Labrenz M."/>
            <person name="Spormann A.M."/>
            <person name="Op den Camp H."/>
            <person name="Overmann J."/>
            <person name="Amann R."/>
            <person name="Jetten M.S.M."/>
            <person name="Mascher T."/>
            <person name="Medema M.H."/>
            <person name="Devos D.P."/>
            <person name="Kaster A.-K."/>
            <person name="Ovreas L."/>
            <person name="Rohde M."/>
            <person name="Galperin M.Y."/>
            <person name="Jogler C."/>
        </authorList>
    </citation>
    <scope>NUCLEOTIDE SEQUENCE [LARGE SCALE GENOMIC DNA]</scope>
    <source>
        <strain evidence="9 10">Pla133</strain>
    </source>
</reference>
<feature type="transmembrane region" description="Helical" evidence="8">
    <location>
        <begin position="129"/>
        <end position="147"/>
    </location>
</feature>
<dbReference type="GO" id="GO:0005886">
    <property type="term" value="C:plasma membrane"/>
    <property type="evidence" value="ECO:0007669"/>
    <property type="project" value="UniProtKB-SubCell"/>
</dbReference>
<feature type="transmembrane region" description="Helical" evidence="8">
    <location>
        <begin position="427"/>
        <end position="452"/>
    </location>
</feature>
<keyword evidence="2" id="KW-0813">Transport</keyword>
<keyword evidence="7 8" id="KW-0472">Membrane</keyword>
<evidence type="ECO:0000256" key="6">
    <source>
        <dbReference type="ARBA" id="ARBA00023065"/>
    </source>
</evidence>
<dbReference type="KEGG" id="pbap:Pla133_43670"/>
<name>A0A518BQK6_9BACT</name>
<feature type="transmembrane region" description="Helical" evidence="8">
    <location>
        <begin position="159"/>
        <end position="179"/>
    </location>
</feature>
<keyword evidence="4 8" id="KW-0812">Transmembrane</keyword>
<keyword evidence="6" id="KW-0406">Ion transport</keyword>
<gene>
    <name evidence="9" type="primary">ktrB</name>
    <name evidence="9" type="ORF">Pla133_43670</name>
</gene>
<feature type="transmembrane region" description="Helical" evidence="8">
    <location>
        <begin position="642"/>
        <end position="661"/>
    </location>
</feature>
<dbReference type="InterPro" id="IPR003445">
    <property type="entry name" value="Cat_transpt"/>
</dbReference>
<dbReference type="GO" id="GO:0008324">
    <property type="term" value="F:monoatomic cation transmembrane transporter activity"/>
    <property type="evidence" value="ECO:0007669"/>
    <property type="project" value="InterPro"/>
</dbReference>
<proteinExistence type="predicted"/>
<dbReference type="RefSeq" id="WP_145068976.1">
    <property type="nucleotide sequence ID" value="NZ_CP036287.1"/>
</dbReference>
<protein>
    <submittedName>
        <fullName evidence="9">Ktr system potassium uptake protein B</fullName>
    </submittedName>
</protein>
<feature type="transmembrane region" description="Helical" evidence="8">
    <location>
        <begin position="21"/>
        <end position="38"/>
    </location>
</feature>
<accession>A0A518BQK6</accession>
<evidence type="ECO:0000313" key="9">
    <source>
        <dbReference type="EMBL" id="QDU69249.1"/>
    </source>
</evidence>
<comment type="subcellular location">
    <subcellularLocation>
        <location evidence="1">Cell membrane</location>
        <topology evidence="1">Multi-pass membrane protein</topology>
    </subcellularLocation>
</comment>
<feature type="transmembrane region" description="Helical" evidence="8">
    <location>
        <begin position="366"/>
        <end position="385"/>
    </location>
</feature>
<evidence type="ECO:0000256" key="2">
    <source>
        <dbReference type="ARBA" id="ARBA00022448"/>
    </source>
</evidence>
<evidence type="ECO:0000256" key="3">
    <source>
        <dbReference type="ARBA" id="ARBA00022475"/>
    </source>
</evidence>
<evidence type="ECO:0000256" key="7">
    <source>
        <dbReference type="ARBA" id="ARBA00023136"/>
    </source>
</evidence>
<keyword evidence="3" id="KW-1003">Cell membrane</keyword>
<evidence type="ECO:0000256" key="8">
    <source>
        <dbReference type="SAM" id="Phobius"/>
    </source>
</evidence>